<accession>A0A426YRP1</accession>
<comment type="caution">
    <text evidence="1">The sequence shown here is derived from an EMBL/GenBank/DDBJ whole genome shotgun (WGS) entry which is preliminary data.</text>
</comment>
<protein>
    <submittedName>
        <fullName evidence="1">Uncharacterized protein</fullName>
    </submittedName>
</protein>
<dbReference type="Proteomes" id="UP000287651">
    <property type="component" value="Unassembled WGS sequence"/>
</dbReference>
<sequence>MGEVVVDALDVGVHGGDHMQADADATTDVDEQLLHDYGRVVPHELVEQTVEPGIGAVVLERRHPGGHDEGNAALQRRILHVVPADIVSSSVDLVQLGQNSIFPFVYHLWSFFPPSSPISPPQAEECQPSGSSGNLSGPPISSLGVMARANIKSFQALKVMKSCHDFDSIVSLESLTTIRKRYSISNEYVLHASGPGNVLTILVPRGSASLLMLKLVIGECFRW</sequence>
<organism evidence="1 2">
    <name type="scientific">Ensete ventricosum</name>
    <name type="common">Abyssinian banana</name>
    <name type="synonym">Musa ensete</name>
    <dbReference type="NCBI Taxonomy" id="4639"/>
    <lineage>
        <taxon>Eukaryota</taxon>
        <taxon>Viridiplantae</taxon>
        <taxon>Streptophyta</taxon>
        <taxon>Embryophyta</taxon>
        <taxon>Tracheophyta</taxon>
        <taxon>Spermatophyta</taxon>
        <taxon>Magnoliopsida</taxon>
        <taxon>Liliopsida</taxon>
        <taxon>Zingiberales</taxon>
        <taxon>Musaceae</taxon>
        <taxon>Ensete</taxon>
    </lineage>
</organism>
<name>A0A426YRP1_ENSVE</name>
<dbReference type="AlphaFoldDB" id="A0A426YRP1"/>
<evidence type="ECO:0000313" key="1">
    <source>
        <dbReference type="EMBL" id="RRT54384.1"/>
    </source>
</evidence>
<gene>
    <name evidence="1" type="ORF">B296_00047385</name>
</gene>
<evidence type="ECO:0000313" key="2">
    <source>
        <dbReference type="Proteomes" id="UP000287651"/>
    </source>
</evidence>
<proteinExistence type="predicted"/>
<dbReference type="EMBL" id="AMZH03010627">
    <property type="protein sequence ID" value="RRT54384.1"/>
    <property type="molecule type" value="Genomic_DNA"/>
</dbReference>
<reference evidence="1 2" key="1">
    <citation type="journal article" date="2014" name="Agronomy (Basel)">
        <title>A Draft Genome Sequence for Ensete ventricosum, the Drought-Tolerant Tree Against Hunger.</title>
        <authorList>
            <person name="Harrison J."/>
            <person name="Moore K.A."/>
            <person name="Paszkiewicz K."/>
            <person name="Jones T."/>
            <person name="Grant M."/>
            <person name="Ambacheew D."/>
            <person name="Muzemil S."/>
            <person name="Studholme D.J."/>
        </authorList>
    </citation>
    <scope>NUCLEOTIDE SEQUENCE [LARGE SCALE GENOMIC DNA]</scope>
</reference>